<dbReference type="Pfam" id="PF20159">
    <property type="entry name" value="YidB"/>
    <property type="match status" value="1"/>
</dbReference>
<evidence type="ECO:0008006" key="2">
    <source>
        <dbReference type="Google" id="ProtNLM"/>
    </source>
</evidence>
<dbReference type="OrthoDB" id="9795283at2"/>
<protein>
    <recommendedName>
        <fullName evidence="2">DUF937 domain-containing protein</fullName>
    </recommendedName>
</protein>
<dbReference type="SUPFAM" id="SSF140804">
    <property type="entry name" value="YidB-like"/>
    <property type="match status" value="1"/>
</dbReference>
<dbReference type="AlphaFoldDB" id="B3ENN3"/>
<organism evidence="1">
    <name type="scientific">Chlorobium phaeobacteroides (strain BS1)</name>
    <dbReference type="NCBI Taxonomy" id="331678"/>
    <lineage>
        <taxon>Bacteria</taxon>
        <taxon>Pseudomonadati</taxon>
        <taxon>Chlorobiota</taxon>
        <taxon>Chlorobiia</taxon>
        <taxon>Chlorobiales</taxon>
        <taxon>Chlorobiaceae</taxon>
        <taxon>Chlorobium/Pelodictyon group</taxon>
        <taxon>Chlorobium</taxon>
    </lineage>
</organism>
<evidence type="ECO:0000313" key="1">
    <source>
        <dbReference type="EMBL" id="ACE05122.1"/>
    </source>
</evidence>
<proteinExistence type="predicted"/>
<dbReference type="KEGG" id="cpb:Cphamn1_2217"/>
<dbReference type="InterPro" id="IPR027405">
    <property type="entry name" value="YidB-like"/>
</dbReference>
<accession>B3ENN3</accession>
<dbReference type="STRING" id="331678.Cphamn1_2217"/>
<dbReference type="eggNOG" id="COG3753">
    <property type="taxonomic scope" value="Bacteria"/>
</dbReference>
<gene>
    <name evidence="1" type="ordered locus">Cphamn1_2217</name>
</gene>
<dbReference type="EMBL" id="CP001101">
    <property type="protein sequence ID" value="ACE05122.1"/>
    <property type="molecule type" value="Genomic_DNA"/>
</dbReference>
<reference evidence="1" key="1">
    <citation type="submission" date="2008-06" db="EMBL/GenBank/DDBJ databases">
        <title>Complete sequence of Chlorobium phaeobacteroides BS1.</title>
        <authorList>
            <consortium name="US DOE Joint Genome Institute"/>
            <person name="Lucas S."/>
            <person name="Copeland A."/>
            <person name="Lapidus A."/>
            <person name="Glavina del Rio T."/>
            <person name="Dalin E."/>
            <person name="Tice H."/>
            <person name="Bruce D."/>
            <person name="Goodwin L."/>
            <person name="Pitluck S."/>
            <person name="Schmutz J."/>
            <person name="Larimer F."/>
            <person name="Land M."/>
            <person name="Hauser L."/>
            <person name="Kyrpides N."/>
            <person name="Ovchinnikova G."/>
            <person name="Li T."/>
            <person name="Liu Z."/>
            <person name="Zhao F."/>
            <person name="Overmann J."/>
            <person name="Bryant D.A."/>
            <person name="Richardson P."/>
        </authorList>
    </citation>
    <scope>NUCLEOTIDE SEQUENCE [LARGE SCALE GENOMIC DNA]</scope>
    <source>
        <strain evidence="1">BS1</strain>
    </source>
</reference>
<dbReference type="HOGENOM" id="CLU_084747_4_0_10"/>
<dbReference type="Gene3D" id="1.10.10.690">
    <property type="entry name" value="YidB-like"/>
    <property type="match status" value="1"/>
</dbReference>
<name>B3ENN3_CHLPB</name>
<dbReference type="InterPro" id="IPR045372">
    <property type="entry name" value="YidB"/>
</dbReference>
<sequence length="146" mass="14975">MDLKDLLEIGASVIQNNSDDATTSLDTDQLSSALGSLFGGKENKLDLGTVLGKMKNSGLDDIAASWLGNGKNSSISGEAIKNILGSDKIAGFASALGLSEKSAETAIADALPEMVDKSSPEGSLLENLIDNSGGLDGLIGLARKFF</sequence>